<keyword evidence="2" id="KW-0456">Lyase</keyword>
<dbReference type="PANTHER" id="PTHR11920:SF335">
    <property type="entry name" value="GUANYLATE CYCLASE"/>
    <property type="match status" value="1"/>
</dbReference>
<evidence type="ECO:0000256" key="3">
    <source>
        <dbReference type="SAM" id="MobiDB-lite"/>
    </source>
</evidence>
<evidence type="ECO:0000256" key="2">
    <source>
        <dbReference type="ARBA" id="ARBA00023239"/>
    </source>
</evidence>
<proteinExistence type="predicted"/>
<dbReference type="PROSITE" id="PS50125">
    <property type="entry name" value="GUANYLATE_CYCLASE_2"/>
    <property type="match status" value="1"/>
</dbReference>
<feature type="transmembrane region" description="Helical" evidence="4">
    <location>
        <begin position="90"/>
        <end position="109"/>
    </location>
</feature>
<evidence type="ECO:0000259" key="6">
    <source>
        <dbReference type="PROSITE" id="PS51845"/>
    </source>
</evidence>
<dbReference type="InterPro" id="IPR050401">
    <property type="entry name" value="Cyclic_nucleotide_synthase"/>
</dbReference>
<comment type="caution">
    <text evidence="7">The sequence shown here is derived from an EMBL/GenBank/DDBJ whole genome shotgun (WGS) entry which is preliminary data.</text>
</comment>
<dbReference type="PROSITE" id="PS51845">
    <property type="entry name" value="PDEASE_I_2"/>
    <property type="match status" value="1"/>
</dbReference>
<evidence type="ECO:0000313" key="7">
    <source>
        <dbReference type="EMBL" id="KAG7374978.1"/>
    </source>
</evidence>
<evidence type="ECO:0000313" key="8">
    <source>
        <dbReference type="Proteomes" id="UP000693970"/>
    </source>
</evidence>
<keyword evidence="8" id="KW-1185">Reference proteome</keyword>
<feature type="compositionally biased region" description="Polar residues" evidence="3">
    <location>
        <begin position="1"/>
        <end position="11"/>
    </location>
</feature>
<dbReference type="OrthoDB" id="432756at2759"/>
<dbReference type="GO" id="GO:0000166">
    <property type="term" value="F:nucleotide binding"/>
    <property type="evidence" value="ECO:0007669"/>
    <property type="project" value="UniProtKB-KW"/>
</dbReference>
<sequence length="1193" mass="133649">MISQSSPNTSAYAAAGSLSKGKETDTSSDLLDEDASDLSNSSQNNSSSAESSSTNSPHSGSNDSSSGRRSHLNKLFFKPREDLQITGARCLFLTLLLATAIGLGVAIFYSTTAKETSNFRVNFQKAAIQAQKASNQNVLNVFESLETLSKTTTTFIMQEHKQNNGTYPLGFVTLLDTEHHMGRAREDSQAYVLTYAPIVEGKDYDLWTQYVNENMQWIDEAWKVYNDIGGVSEKEQSPTAYMVEPRIWTVTTLDEDGNEIDYESSSLCEVQTSKEIATQEVHIEKPDNGPASPIWTISPPPNPNEPNGINYNLMTSQVFKASAESVEVSRQTTLRDICTPSAFFDPSKSGNIEFIVTLPVFGSFEEDAPIVGHYFSVIPWFAFFENKLPIGTPPIDAVIQSSCGHTFTFLIDGPDAVITSKDKDVHDLSYDNLAIDEPFAAFSSDGCEYHFFVYPTSEFEDYYTSNEPMYYMLVVLAVFVATCFSFLIFDCLVTRQQKNLIVTARKQNALVSSLFPKSIQKKLMEDMEEEEKDKTKTKWNKSGTAGLRSYLNEDLLDSKSTRSDAEGPGVKPIADLFPETTIMFADIAGFTAWSSTREPSQVFTLLEGVYHDFDLIAKRRRVFKVEVVGDCYVAVAGLPDPRPDHAIVMAKFANDCLRKMHEVTKKLEVELGPDTTELGLRVGLHSGPVVAGVLRGDKSRFQLFGDTMNTTSRIESTGVANRIHISQTTANLLIAAGKEKWIIPREEKITAKGKGELTTFFLNMQDRHGDEKDNGSMSEPEKNLLAVDIVDLTAAEEKRNRTAEWTVEVMSSVLKTMAAKRRALKSKVDPVDRIALLEAESLSQNSDKKTVISEVATCIVLPAHRSEQFDGETIALNDVIMDELRNYVQTIASLYNNNPFHNFDHANHVVMSVNKLLSRIIAPDIDTDDNGKKLHDHTYGITSDPLTWFACVYSALIHDVDHPGVPNAQLVKEGAPIAALYDAKSVAEQNSFDIAWDLLMEPTYKNLRRAIYVTEGEFKRFRQLVVNGVMATDIVDKDLKNLRNSRWDAAFDEKTEENESIGSIGHTLKATIIIEHLIQASDVAHTMQHWHIYRRWNERFFMECYQAYLDGRADSNPAKTWYKGELGFFDFYIIPLAKKLKECGVFGVSSDEYLSYALQNRKEWEERGEGLVKEMARDARRKDLAAQRHALKN</sequence>
<organism evidence="7 8">
    <name type="scientific">Nitzschia inconspicua</name>
    <dbReference type="NCBI Taxonomy" id="303405"/>
    <lineage>
        <taxon>Eukaryota</taxon>
        <taxon>Sar</taxon>
        <taxon>Stramenopiles</taxon>
        <taxon>Ochrophyta</taxon>
        <taxon>Bacillariophyta</taxon>
        <taxon>Bacillariophyceae</taxon>
        <taxon>Bacillariophycidae</taxon>
        <taxon>Bacillariales</taxon>
        <taxon>Bacillariaceae</taxon>
        <taxon>Nitzschia</taxon>
    </lineage>
</organism>
<feature type="domain" description="Guanylate cyclase" evidence="5">
    <location>
        <begin position="581"/>
        <end position="715"/>
    </location>
</feature>
<gene>
    <name evidence="7" type="ORF">IV203_014073</name>
</gene>
<feature type="domain" description="PDEase" evidence="6">
    <location>
        <begin position="805"/>
        <end position="1034"/>
    </location>
</feature>
<dbReference type="SMART" id="SM00044">
    <property type="entry name" value="CYCc"/>
    <property type="match status" value="1"/>
</dbReference>
<evidence type="ECO:0000256" key="1">
    <source>
        <dbReference type="ARBA" id="ARBA00022741"/>
    </source>
</evidence>
<keyword evidence="4" id="KW-0472">Membrane</keyword>
<name>A0A9K3M6I4_9STRA</name>
<dbReference type="GO" id="GO:0035556">
    <property type="term" value="P:intracellular signal transduction"/>
    <property type="evidence" value="ECO:0007669"/>
    <property type="project" value="InterPro"/>
</dbReference>
<feature type="compositionally biased region" description="Low complexity" evidence="3">
    <location>
        <begin position="37"/>
        <end position="67"/>
    </location>
</feature>
<feature type="region of interest" description="Disordered" evidence="3">
    <location>
        <begin position="1"/>
        <end position="69"/>
    </location>
</feature>
<dbReference type="AlphaFoldDB" id="A0A9K3M6I4"/>
<protein>
    <submittedName>
        <fullName evidence="7">Adenylate/guanylate cyclase</fullName>
    </submittedName>
</protein>
<keyword evidence="4" id="KW-1133">Transmembrane helix</keyword>
<dbReference type="InterPro" id="IPR003607">
    <property type="entry name" value="HD/PDEase_dom"/>
</dbReference>
<reference evidence="7" key="2">
    <citation type="submission" date="2021-04" db="EMBL/GenBank/DDBJ databases">
        <authorList>
            <person name="Podell S."/>
        </authorList>
    </citation>
    <scope>NUCLEOTIDE SEQUENCE</scope>
    <source>
        <strain evidence="7">Hildebrandi</strain>
    </source>
</reference>
<dbReference type="SMART" id="SM00471">
    <property type="entry name" value="HDc"/>
    <property type="match status" value="1"/>
</dbReference>
<dbReference type="GO" id="GO:0007168">
    <property type="term" value="P:receptor guanylyl cyclase signaling pathway"/>
    <property type="evidence" value="ECO:0007669"/>
    <property type="project" value="TreeGrafter"/>
</dbReference>
<keyword evidence="1" id="KW-0547">Nucleotide-binding</keyword>
<dbReference type="EMBL" id="JAGRRH010000001">
    <property type="protein sequence ID" value="KAG7374978.1"/>
    <property type="molecule type" value="Genomic_DNA"/>
</dbReference>
<feature type="transmembrane region" description="Helical" evidence="4">
    <location>
        <begin position="469"/>
        <end position="489"/>
    </location>
</feature>
<dbReference type="GO" id="GO:0005886">
    <property type="term" value="C:plasma membrane"/>
    <property type="evidence" value="ECO:0007669"/>
    <property type="project" value="TreeGrafter"/>
</dbReference>
<dbReference type="GO" id="GO:0004383">
    <property type="term" value="F:guanylate cyclase activity"/>
    <property type="evidence" value="ECO:0007669"/>
    <property type="project" value="TreeGrafter"/>
</dbReference>
<accession>A0A9K3M6I4</accession>
<dbReference type="Pfam" id="PF00211">
    <property type="entry name" value="Guanylate_cyc"/>
    <property type="match status" value="1"/>
</dbReference>
<evidence type="ECO:0000256" key="4">
    <source>
        <dbReference type="SAM" id="Phobius"/>
    </source>
</evidence>
<evidence type="ECO:0000259" key="5">
    <source>
        <dbReference type="PROSITE" id="PS50125"/>
    </source>
</evidence>
<dbReference type="Proteomes" id="UP000693970">
    <property type="component" value="Unassembled WGS sequence"/>
</dbReference>
<dbReference type="GO" id="GO:0004016">
    <property type="term" value="F:adenylate cyclase activity"/>
    <property type="evidence" value="ECO:0007669"/>
    <property type="project" value="TreeGrafter"/>
</dbReference>
<dbReference type="GO" id="GO:0004114">
    <property type="term" value="F:3',5'-cyclic-nucleotide phosphodiesterase activity"/>
    <property type="evidence" value="ECO:0007669"/>
    <property type="project" value="InterPro"/>
</dbReference>
<reference evidence="7" key="1">
    <citation type="journal article" date="2021" name="Sci. Rep.">
        <title>Diploid genomic architecture of Nitzschia inconspicua, an elite biomass production diatom.</title>
        <authorList>
            <person name="Oliver A."/>
            <person name="Podell S."/>
            <person name="Pinowska A."/>
            <person name="Traller J.C."/>
            <person name="Smith S.R."/>
            <person name="McClure R."/>
            <person name="Beliaev A."/>
            <person name="Bohutskyi P."/>
            <person name="Hill E.A."/>
            <person name="Rabines A."/>
            <person name="Zheng H."/>
            <person name="Allen L.Z."/>
            <person name="Kuo A."/>
            <person name="Grigoriev I.V."/>
            <person name="Allen A.E."/>
            <person name="Hazlebeck D."/>
            <person name="Allen E.E."/>
        </authorList>
    </citation>
    <scope>NUCLEOTIDE SEQUENCE</scope>
    <source>
        <strain evidence="7">Hildebrandi</strain>
    </source>
</reference>
<dbReference type="InterPro" id="IPR001054">
    <property type="entry name" value="A/G_cyclase"/>
</dbReference>
<dbReference type="CDD" id="cd07302">
    <property type="entry name" value="CHD"/>
    <property type="match status" value="1"/>
</dbReference>
<dbReference type="PANTHER" id="PTHR11920">
    <property type="entry name" value="GUANYLYL CYCLASE"/>
    <property type="match status" value="1"/>
</dbReference>
<dbReference type="GO" id="GO:0001653">
    <property type="term" value="F:peptide receptor activity"/>
    <property type="evidence" value="ECO:0007669"/>
    <property type="project" value="TreeGrafter"/>
</dbReference>
<keyword evidence="4" id="KW-0812">Transmembrane</keyword>
<dbReference type="InterPro" id="IPR002073">
    <property type="entry name" value="PDEase_catalytic_dom"/>
</dbReference>
<dbReference type="Pfam" id="PF00233">
    <property type="entry name" value="PDEase_I"/>
    <property type="match status" value="1"/>
</dbReference>